<feature type="signal peptide" evidence="3">
    <location>
        <begin position="1"/>
        <end position="31"/>
    </location>
</feature>
<dbReference type="Gene3D" id="2.60.120.260">
    <property type="entry name" value="Galactose-binding domain-like"/>
    <property type="match status" value="2"/>
</dbReference>
<gene>
    <name evidence="5" type="ORF">NUM_22260</name>
</gene>
<dbReference type="EMBL" id="BOPO01000034">
    <property type="protein sequence ID" value="GIL26972.1"/>
    <property type="molecule type" value="Genomic_DNA"/>
</dbReference>
<evidence type="ECO:0000313" key="6">
    <source>
        <dbReference type="Proteomes" id="UP000614996"/>
    </source>
</evidence>
<keyword evidence="6" id="KW-1185">Reference proteome</keyword>
<evidence type="ECO:0000256" key="2">
    <source>
        <dbReference type="RuleBase" id="RU361185"/>
    </source>
</evidence>
<comment type="similarity">
    <text evidence="1 2">Belongs to the glycosyl hydrolase 31 family.</text>
</comment>
<dbReference type="InterPro" id="IPR006311">
    <property type="entry name" value="TAT_signal"/>
</dbReference>
<reference evidence="6" key="1">
    <citation type="journal article" date="2021" name="Int. J. Syst. Evol. Microbiol.">
        <title>Actinocatenispora comari sp. nov., an endophytic actinomycete isolated from aerial parts of Comarum salesowianum.</title>
        <authorList>
            <person name="Oyunbileg N."/>
            <person name="Iizaka Y."/>
            <person name="Hamada M."/>
            <person name="Davaapurev B.O."/>
            <person name="Fukumoto A."/>
            <person name="Tsetseg B."/>
            <person name="Kato F."/>
            <person name="Tamura T."/>
            <person name="Batkhuu J."/>
            <person name="Anzai Y."/>
        </authorList>
    </citation>
    <scope>NUCLEOTIDE SEQUENCE [LARGE SCALE GENOMIC DNA]</scope>
    <source>
        <strain evidence="6">NUM-2625</strain>
    </source>
</reference>
<organism evidence="5 6">
    <name type="scientific">Actinocatenispora comari</name>
    <dbReference type="NCBI Taxonomy" id="2807577"/>
    <lineage>
        <taxon>Bacteria</taxon>
        <taxon>Bacillati</taxon>
        <taxon>Actinomycetota</taxon>
        <taxon>Actinomycetes</taxon>
        <taxon>Micromonosporales</taxon>
        <taxon>Micromonosporaceae</taxon>
        <taxon>Actinocatenispora</taxon>
    </lineage>
</organism>
<keyword evidence="2" id="KW-0378">Hydrolase</keyword>
<dbReference type="AlphaFoldDB" id="A0A8J4AD65"/>
<feature type="domain" description="CBM6" evidence="4">
    <location>
        <begin position="149"/>
        <end position="279"/>
    </location>
</feature>
<dbReference type="InterPro" id="IPR048395">
    <property type="entry name" value="Glyco_hydro_31_C"/>
</dbReference>
<protein>
    <submittedName>
        <fullName evidence="5">Alpha-xylosidase</fullName>
    </submittedName>
</protein>
<dbReference type="PANTHER" id="PTHR43863">
    <property type="entry name" value="HYDROLASE, PUTATIVE (AFU_ORTHOLOGUE AFUA_1G03140)-RELATED"/>
    <property type="match status" value="1"/>
</dbReference>
<evidence type="ECO:0000256" key="1">
    <source>
        <dbReference type="ARBA" id="ARBA00007806"/>
    </source>
</evidence>
<proteinExistence type="inferred from homology"/>
<dbReference type="GO" id="GO:0005975">
    <property type="term" value="P:carbohydrate metabolic process"/>
    <property type="evidence" value="ECO:0007669"/>
    <property type="project" value="InterPro"/>
</dbReference>
<dbReference type="InterPro" id="IPR013780">
    <property type="entry name" value="Glyco_hydro_b"/>
</dbReference>
<dbReference type="SUPFAM" id="SSF51011">
    <property type="entry name" value="Glycosyl hydrolase domain"/>
    <property type="match status" value="1"/>
</dbReference>
<comment type="caution">
    <text evidence="5">The sequence shown here is derived from an EMBL/GenBank/DDBJ whole genome shotgun (WGS) entry which is preliminary data.</text>
</comment>
<keyword evidence="2" id="KW-0326">Glycosidase</keyword>
<dbReference type="InterPro" id="IPR051816">
    <property type="entry name" value="Glycosyl_Hydrolase_31"/>
</dbReference>
<keyword evidence="3" id="KW-0732">Signal</keyword>
<dbReference type="InterPro" id="IPR000322">
    <property type="entry name" value="Glyco_hydro_31_TIM"/>
</dbReference>
<dbReference type="Pfam" id="PF17137">
    <property type="entry name" value="DUF5110"/>
    <property type="match status" value="1"/>
</dbReference>
<dbReference type="Gene3D" id="2.60.40.1180">
    <property type="entry name" value="Golgi alpha-mannosidase II"/>
    <property type="match status" value="2"/>
</dbReference>
<dbReference type="PROSITE" id="PS51175">
    <property type="entry name" value="CBM6"/>
    <property type="match status" value="2"/>
</dbReference>
<dbReference type="CDD" id="cd06595">
    <property type="entry name" value="GH31_u1"/>
    <property type="match status" value="1"/>
</dbReference>
<dbReference type="GO" id="GO:0004553">
    <property type="term" value="F:hydrolase activity, hydrolyzing O-glycosyl compounds"/>
    <property type="evidence" value="ECO:0007669"/>
    <property type="project" value="InterPro"/>
</dbReference>
<dbReference type="InterPro" id="IPR017853">
    <property type="entry name" value="GH"/>
</dbReference>
<dbReference type="GO" id="GO:0030246">
    <property type="term" value="F:carbohydrate binding"/>
    <property type="evidence" value="ECO:0007669"/>
    <property type="project" value="InterPro"/>
</dbReference>
<dbReference type="Pfam" id="PF01055">
    <property type="entry name" value="Glyco_hydro_31_2nd"/>
    <property type="match status" value="1"/>
</dbReference>
<sequence>MRRRLLPRATARRRLVAAGSIAVLTAGLAVAATAPAQARTPRGVVVDGAARFEVLSPTLVRLEYAADGKFADRATFNAVGRAAFRPPHYRSTVRDGWRIIRTDKLTLSYREGSGRFTTANTKVSLRVGGHQVTGAPRWPQPPGPCTYGALCEAEAANLTGGAGPASDHGGYTGTGFVAGLGTVGAAIAQRVVSVPAAGDYQLAVRYANAKGGDGKTQTRTMSVAAGDTKATLTLPVTGSWDTWRLATTTVHLPAGESALSLTVPDIDDGHVNIDSYALTAAGGAYPQPQAPDCAYGTLCEAEVGLLHAVPVAGDHVGFSGTGFVAGYDTAGASSTVRVTDVPAAGDYRLALRYANGKGEPRSLTVAAGDVTRTMALAPTASWNNWSLAQTTVQLAKGDNEVSLSCVDGQACGVNVDNLAVLPAGAPYPQVLGGYRRSLDGQGGAAPMNGGLLSGAGWSLLDDSRTALFDPVKHTVAQRPAHDGDYQDGYLFGYGTDYAAALADLNTLTGPSALLPRFAYGVWYSRYYAYSQADYENTLVPRFRSENVPLDVLVTDTDWKAPDAWNGWEFDPTYFPDPTSYLDWAKRQGIHATLNVHPSVQQADPKFAAAQATAKGKLTPSDSCGSDTVHNGQCYVFDWSDPNQLRAYFDLHDSIQRQGVDFWWLDYCCENSQASMPGITPDAWINGNYAWQREKLGLRGFVLSRIGSSLTAGGYSGSSALPSGPWADHRYAAHFTADTDSTWDELANEVAFTPAEGAGIGESNVSHDIGGFHGKHLADDLYARWVQFGAFQPVLRLHSSHGDRLPWDYTGAAKDSAERFLRLRESLVPYTYSLAQQANATGMPITRAPYLDYPDQPDAYQFASTEYLYGPDMLVAPVTTAGEQADTTVWFPPGTWTDWFTGERFTGPATRTVHSDLSTMPVFVRSGGIVTARTGDVSGDTGHPLTAATATIATGGDGHASLYEDAGDGNGYRHGQSATTALSYTERGGASRLTIGARHGGYPGAVDTRTWTVRLLHADRPTRVTVDGTALAPSDTGPGWSYAEGTLTVRLPAGATSLRHRIEVR</sequence>
<evidence type="ECO:0000259" key="4">
    <source>
        <dbReference type="PROSITE" id="PS51175"/>
    </source>
</evidence>
<feature type="chain" id="PRO_5035159468" evidence="3">
    <location>
        <begin position="32"/>
        <end position="1064"/>
    </location>
</feature>
<dbReference type="SUPFAM" id="SSF51445">
    <property type="entry name" value="(Trans)glycosidases"/>
    <property type="match status" value="1"/>
</dbReference>
<dbReference type="Pfam" id="PF21365">
    <property type="entry name" value="Glyco_hydro_31_3rd"/>
    <property type="match status" value="1"/>
</dbReference>
<accession>A0A8J4AD65</accession>
<dbReference type="Pfam" id="PF16990">
    <property type="entry name" value="CBM_35"/>
    <property type="match status" value="1"/>
</dbReference>
<evidence type="ECO:0000313" key="5">
    <source>
        <dbReference type="EMBL" id="GIL26972.1"/>
    </source>
</evidence>
<dbReference type="RefSeq" id="WP_207124738.1">
    <property type="nucleotide sequence ID" value="NZ_BOPO01000034.1"/>
</dbReference>
<dbReference type="InterPro" id="IPR005084">
    <property type="entry name" value="CBM6"/>
</dbReference>
<dbReference type="Proteomes" id="UP000614996">
    <property type="component" value="Unassembled WGS sequence"/>
</dbReference>
<dbReference type="InterPro" id="IPR033403">
    <property type="entry name" value="DUF5110"/>
</dbReference>
<dbReference type="PANTHER" id="PTHR43863:SF2">
    <property type="entry name" value="MALTASE-GLUCOAMYLASE"/>
    <property type="match status" value="1"/>
</dbReference>
<evidence type="ECO:0000256" key="3">
    <source>
        <dbReference type="SAM" id="SignalP"/>
    </source>
</evidence>
<dbReference type="PROSITE" id="PS51318">
    <property type="entry name" value="TAT"/>
    <property type="match status" value="1"/>
</dbReference>
<dbReference type="InterPro" id="IPR008979">
    <property type="entry name" value="Galactose-bd-like_sf"/>
</dbReference>
<name>A0A8J4AD65_9ACTN</name>
<dbReference type="SUPFAM" id="SSF49785">
    <property type="entry name" value="Galactose-binding domain-like"/>
    <property type="match status" value="2"/>
</dbReference>
<dbReference type="Gene3D" id="3.20.20.80">
    <property type="entry name" value="Glycosidases"/>
    <property type="match status" value="1"/>
</dbReference>
<dbReference type="Pfam" id="PF03422">
    <property type="entry name" value="CBM_6"/>
    <property type="match status" value="1"/>
</dbReference>
<dbReference type="CDD" id="cd04083">
    <property type="entry name" value="CBM35_Lmo2446-like"/>
    <property type="match status" value="2"/>
</dbReference>
<feature type="domain" description="CBM6" evidence="4">
    <location>
        <begin position="297"/>
        <end position="421"/>
    </location>
</feature>